<evidence type="ECO:0000313" key="4">
    <source>
        <dbReference type="RefSeq" id="XP_017769094.1"/>
    </source>
</evidence>
<name>A0ABM1M3E4_NICVS</name>
<evidence type="ECO:0000313" key="3">
    <source>
        <dbReference type="Proteomes" id="UP000695000"/>
    </source>
</evidence>
<dbReference type="GeneID" id="108557179"/>
<accession>A0ABM1M3E4</accession>
<comment type="similarity">
    <text evidence="1">Belongs to the selenium-binding protein family.</text>
</comment>
<dbReference type="InterPro" id="IPR008826">
    <property type="entry name" value="Se-bd"/>
</dbReference>
<evidence type="ECO:0000256" key="2">
    <source>
        <dbReference type="ARBA" id="ARBA00023266"/>
    </source>
</evidence>
<dbReference type="Pfam" id="PF05694">
    <property type="entry name" value="SBP56"/>
    <property type="match status" value="1"/>
</dbReference>
<dbReference type="PANTHER" id="PTHR23300">
    <property type="entry name" value="METHANETHIOL OXIDASE"/>
    <property type="match status" value="1"/>
</dbReference>
<dbReference type="PANTHER" id="PTHR23300:SF0">
    <property type="entry name" value="METHANETHIOL OXIDASE"/>
    <property type="match status" value="1"/>
</dbReference>
<proteinExistence type="inferred from homology"/>
<protein>
    <submittedName>
        <fullName evidence="4">Selenium-binding protein 1-like</fullName>
    </submittedName>
</protein>
<dbReference type="SUPFAM" id="SSF75011">
    <property type="entry name" value="3-carboxy-cis,cis-mucoante lactonizing enzyme"/>
    <property type="match status" value="1"/>
</dbReference>
<keyword evidence="3" id="KW-1185">Reference proteome</keyword>
<gene>
    <name evidence="4" type="primary">LOC108557179</name>
</gene>
<keyword evidence="2" id="KW-0711">Selenium</keyword>
<dbReference type="RefSeq" id="XP_017769094.1">
    <property type="nucleotide sequence ID" value="XM_017913605.1"/>
</dbReference>
<organism evidence="3 4">
    <name type="scientific">Nicrophorus vespilloides</name>
    <name type="common">Boreal carrion beetle</name>
    <dbReference type="NCBI Taxonomy" id="110193"/>
    <lineage>
        <taxon>Eukaryota</taxon>
        <taxon>Metazoa</taxon>
        <taxon>Ecdysozoa</taxon>
        <taxon>Arthropoda</taxon>
        <taxon>Hexapoda</taxon>
        <taxon>Insecta</taxon>
        <taxon>Pterygota</taxon>
        <taxon>Neoptera</taxon>
        <taxon>Endopterygota</taxon>
        <taxon>Coleoptera</taxon>
        <taxon>Polyphaga</taxon>
        <taxon>Staphyliniformia</taxon>
        <taxon>Silphidae</taxon>
        <taxon>Nicrophorinae</taxon>
        <taxon>Nicrophorus</taxon>
    </lineage>
</organism>
<sequence>MEVDKCGNGNTEVDKCGPGYATPMDAFLHGEREKLLYVICVQPNPEGHKSDILSTVDVDPKSKTYQQIVHLLPTGKINDEIHHSGWNTCSSCHGCKGHVRDKLILPCLGSDRIIVVETGKKPRSPSIHKIIDSNEMHKYNCASPHTSHCLASGDIMISTLGDTEGNGKGDFMLFDGKTFKTKGTWTRGDKLAKFGYDFWYQPKFDVMVASEWAAPKIFKTGFLPSHVTDPEAYGTALNFYSWTKRKLIQTIDLGMDGCAPLEVRFLHDPNICEGYVGTAVNANVYRFYKKADGTFTADKVIDVKQLKVEGGDWPMEYMQGFISDILLSLDDKYLYLNNWLQGDIRQYDITDRANPRLTGQVYLGGLLLSDSSIKVVDDDSYVPHDPVIIKGKRLHGGPQMLQLSLNGKRLYVSNSLYSTWDKQFYPDAVQAGGWIAKIDIDHENGGMTLDKDFIVDFGNTPHGSILAHEMRYPGGDCTSDIWLAK</sequence>
<dbReference type="Proteomes" id="UP000695000">
    <property type="component" value="Unplaced"/>
</dbReference>
<reference evidence="4" key="1">
    <citation type="submission" date="2025-08" db="UniProtKB">
        <authorList>
            <consortium name="RefSeq"/>
        </authorList>
    </citation>
    <scope>IDENTIFICATION</scope>
    <source>
        <tissue evidence="4">Whole Larva</tissue>
    </source>
</reference>
<evidence type="ECO:0000256" key="1">
    <source>
        <dbReference type="ARBA" id="ARBA00005606"/>
    </source>
</evidence>